<keyword evidence="9" id="KW-1185">Reference proteome</keyword>
<dbReference type="RefSeq" id="WP_312889190.1">
    <property type="nucleotide sequence ID" value="NZ_JACCFS010000001.1"/>
</dbReference>
<keyword evidence="3" id="KW-0443">Lipid metabolism</keyword>
<evidence type="ECO:0000256" key="6">
    <source>
        <dbReference type="ARBA" id="ARBA00023717"/>
    </source>
</evidence>
<comment type="similarity">
    <text evidence="1 7">Belongs to the enoyl-CoA hydratase/isomerase family.</text>
</comment>
<dbReference type="FunFam" id="3.90.226.10:FF:000009">
    <property type="entry name" value="Carnitinyl-CoA dehydratase"/>
    <property type="match status" value="1"/>
</dbReference>
<dbReference type="EMBL" id="JACCFS010000001">
    <property type="protein sequence ID" value="NYJ34051.1"/>
    <property type="molecule type" value="Genomic_DNA"/>
</dbReference>
<reference evidence="8 9" key="1">
    <citation type="submission" date="2020-07" db="EMBL/GenBank/DDBJ databases">
        <title>Sequencing the genomes of 1000 actinobacteria strains.</title>
        <authorList>
            <person name="Klenk H.-P."/>
        </authorList>
    </citation>
    <scope>NUCLEOTIDE SEQUENCE [LARGE SCALE GENOMIC DNA]</scope>
    <source>
        <strain evidence="8 9">DSM 44442</strain>
    </source>
</reference>
<evidence type="ECO:0000313" key="9">
    <source>
        <dbReference type="Proteomes" id="UP000572051"/>
    </source>
</evidence>
<dbReference type="Proteomes" id="UP000572051">
    <property type="component" value="Unassembled WGS sequence"/>
</dbReference>
<dbReference type="Pfam" id="PF00378">
    <property type="entry name" value="ECH_1"/>
    <property type="match status" value="1"/>
</dbReference>
<dbReference type="Gene3D" id="3.90.226.10">
    <property type="entry name" value="2-enoyl-CoA Hydratase, Chain A, domain 1"/>
    <property type="match status" value="1"/>
</dbReference>
<dbReference type="Gene3D" id="1.10.12.10">
    <property type="entry name" value="Lyase 2-enoyl-coa Hydratase, Chain A, domain 2"/>
    <property type="match status" value="1"/>
</dbReference>
<dbReference type="AlphaFoldDB" id="A0A7Z0J9H7"/>
<organism evidence="8 9">
    <name type="scientific">Nocardiopsis aegyptia</name>
    <dbReference type="NCBI Taxonomy" id="220378"/>
    <lineage>
        <taxon>Bacteria</taxon>
        <taxon>Bacillati</taxon>
        <taxon>Actinomycetota</taxon>
        <taxon>Actinomycetes</taxon>
        <taxon>Streptosporangiales</taxon>
        <taxon>Nocardiopsidaceae</taxon>
        <taxon>Nocardiopsis</taxon>
    </lineage>
</organism>
<accession>A0A7Z0J9H7</accession>
<sequence>MELVGEFVRVETDPDHPAVAVVRIDRPKALNALNGQVTGEIAVAATRVAADASVRAVVLYGGERAFVAGADIKEMAELTHAQMLEYSRALQNALTSVARIPKPVVAAISGYALGGGCELALCADFRVAGEKARLGQPEIQLGVIPGAGGTQRLPRLVGPSRAKEMVFSGRHVRAEEALRIGLVDEVVPDAEVYSAGMAMAARYTDGPAVALAAAKEAVDRGLETDLDTGLEIERLQFSGLFATEDQKTGMRSFIEHGPGKATFQGR</sequence>
<keyword evidence="4" id="KW-0456">Lyase</keyword>
<comment type="caution">
    <text evidence="8">The sequence shown here is derived from an EMBL/GenBank/DDBJ whole genome shotgun (WGS) entry which is preliminary data.</text>
</comment>
<dbReference type="GO" id="GO:0006635">
    <property type="term" value="P:fatty acid beta-oxidation"/>
    <property type="evidence" value="ECO:0007669"/>
    <property type="project" value="TreeGrafter"/>
</dbReference>
<evidence type="ECO:0000256" key="4">
    <source>
        <dbReference type="ARBA" id="ARBA00023239"/>
    </source>
</evidence>
<evidence type="ECO:0000256" key="1">
    <source>
        <dbReference type="ARBA" id="ARBA00005254"/>
    </source>
</evidence>
<evidence type="ECO:0000256" key="5">
    <source>
        <dbReference type="ARBA" id="ARBA00023709"/>
    </source>
</evidence>
<evidence type="ECO:0000256" key="2">
    <source>
        <dbReference type="ARBA" id="ARBA00012076"/>
    </source>
</evidence>
<dbReference type="EC" id="4.2.1.17" evidence="2"/>
<dbReference type="InterPro" id="IPR018376">
    <property type="entry name" value="Enoyl-CoA_hyd/isom_CS"/>
</dbReference>
<dbReference type="InterPro" id="IPR014748">
    <property type="entry name" value="Enoyl-CoA_hydra_C"/>
</dbReference>
<name>A0A7Z0J9H7_9ACTN</name>
<evidence type="ECO:0000313" key="8">
    <source>
        <dbReference type="EMBL" id="NYJ34051.1"/>
    </source>
</evidence>
<dbReference type="InterPro" id="IPR029045">
    <property type="entry name" value="ClpP/crotonase-like_dom_sf"/>
</dbReference>
<dbReference type="InterPro" id="IPR001753">
    <property type="entry name" value="Enoyl-CoA_hydra/iso"/>
</dbReference>
<protein>
    <recommendedName>
        <fullName evidence="2">enoyl-CoA hydratase</fullName>
        <ecNumber evidence="2">4.2.1.17</ecNumber>
    </recommendedName>
</protein>
<evidence type="ECO:0000256" key="7">
    <source>
        <dbReference type="RuleBase" id="RU003707"/>
    </source>
</evidence>
<gene>
    <name evidence="8" type="ORF">HNR10_001932</name>
</gene>
<dbReference type="PANTHER" id="PTHR11941">
    <property type="entry name" value="ENOYL-COA HYDRATASE-RELATED"/>
    <property type="match status" value="1"/>
</dbReference>
<comment type="catalytic activity">
    <reaction evidence="5">
        <text>a (3S)-3-hydroxyacyl-CoA = a (2E)-enoyl-CoA + H2O</text>
        <dbReference type="Rhea" id="RHEA:16105"/>
        <dbReference type="ChEBI" id="CHEBI:15377"/>
        <dbReference type="ChEBI" id="CHEBI:57318"/>
        <dbReference type="ChEBI" id="CHEBI:58856"/>
        <dbReference type="EC" id="4.2.1.17"/>
    </reaction>
</comment>
<proteinExistence type="inferred from homology"/>
<evidence type="ECO:0000256" key="3">
    <source>
        <dbReference type="ARBA" id="ARBA00023098"/>
    </source>
</evidence>
<dbReference type="FunFam" id="1.10.12.10:FF:000001">
    <property type="entry name" value="Probable enoyl-CoA hydratase, mitochondrial"/>
    <property type="match status" value="1"/>
</dbReference>
<dbReference type="GO" id="GO:0004300">
    <property type="term" value="F:enoyl-CoA hydratase activity"/>
    <property type="evidence" value="ECO:0007669"/>
    <property type="project" value="UniProtKB-EC"/>
</dbReference>
<comment type="catalytic activity">
    <reaction evidence="6">
        <text>a 4-saturated-(3S)-3-hydroxyacyl-CoA = a (3E)-enoyl-CoA + H2O</text>
        <dbReference type="Rhea" id="RHEA:20724"/>
        <dbReference type="ChEBI" id="CHEBI:15377"/>
        <dbReference type="ChEBI" id="CHEBI:58521"/>
        <dbReference type="ChEBI" id="CHEBI:137480"/>
        <dbReference type="EC" id="4.2.1.17"/>
    </reaction>
</comment>
<dbReference type="CDD" id="cd06558">
    <property type="entry name" value="crotonase-like"/>
    <property type="match status" value="1"/>
</dbReference>
<dbReference type="PROSITE" id="PS00166">
    <property type="entry name" value="ENOYL_COA_HYDRATASE"/>
    <property type="match status" value="1"/>
</dbReference>
<dbReference type="PANTHER" id="PTHR11941:SF169">
    <property type="entry name" value="(7AS)-7A-METHYL-1,5-DIOXO-2,3,5,6,7,7A-HEXAHYDRO-1H-INDENE-CARBOXYL-COA HYDROLASE"/>
    <property type="match status" value="1"/>
</dbReference>
<dbReference type="SUPFAM" id="SSF52096">
    <property type="entry name" value="ClpP/crotonase"/>
    <property type="match status" value="1"/>
</dbReference>